<dbReference type="Gene3D" id="3.90.550.10">
    <property type="entry name" value="Spore Coat Polysaccharide Biosynthesis Protein SpsA, Chain A"/>
    <property type="match status" value="1"/>
</dbReference>
<feature type="domain" description="MobA-like NTP transferase" evidence="9">
    <location>
        <begin position="12"/>
        <end position="165"/>
    </location>
</feature>
<evidence type="ECO:0000256" key="8">
    <source>
        <dbReference type="HAMAP-Rule" id="MF_00316"/>
    </source>
</evidence>
<accession>Q2SBS1</accession>
<dbReference type="RefSeq" id="WP_011398967.1">
    <property type="nucleotide sequence ID" value="NC_007645.1"/>
</dbReference>
<feature type="binding site" evidence="8">
    <location>
        <position position="104"/>
    </location>
    <ligand>
        <name>Mg(2+)</name>
        <dbReference type="ChEBI" id="CHEBI:18420"/>
    </ligand>
</feature>
<comment type="domain">
    <text evidence="8">The N-terminal domain determines nucleotide recognition and specific binding, while the C-terminal domain determines the specific binding to the target protein.</text>
</comment>
<comment type="subcellular location">
    <subcellularLocation>
        <location evidence="8">Cytoplasm</location>
    </subcellularLocation>
</comment>
<evidence type="ECO:0000256" key="5">
    <source>
        <dbReference type="ARBA" id="ARBA00022842"/>
    </source>
</evidence>
<dbReference type="HAMAP" id="MF_00316">
    <property type="entry name" value="MobA"/>
    <property type="match status" value="1"/>
</dbReference>
<keyword evidence="6 8" id="KW-0342">GTP-binding</keyword>
<keyword evidence="7 8" id="KW-0501">Molybdenum cofactor biosynthesis</keyword>
<comment type="similarity">
    <text evidence="8">Belongs to the MobA family.</text>
</comment>
<gene>
    <name evidence="8" type="primary">mobA</name>
    <name evidence="10" type="ordered locus">HCH_05228</name>
</gene>
<feature type="binding site" evidence="8">
    <location>
        <begin position="15"/>
        <end position="17"/>
    </location>
    <ligand>
        <name>GTP</name>
        <dbReference type="ChEBI" id="CHEBI:37565"/>
    </ligand>
</feature>
<evidence type="ECO:0000256" key="6">
    <source>
        <dbReference type="ARBA" id="ARBA00023134"/>
    </source>
</evidence>
<keyword evidence="11" id="KW-1185">Reference proteome</keyword>
<dbReference type="Pfam" id="PF12804">
    <property type="entry name" value="NTP_transf_3"/>
    <property type="match status" value="1"/>
</dbReference>
<dbReference type="PANTHER" id="PTHR19136:SF81">
    <property type="entry name" value="MOLYBDENUM COFACTOR GUANYLYLTRANSFERASE"/>
    <property type="match status" value="1"/>
</dbReference>
<dbReference type="InterPro" id="IPR025877">
    <property type="entry name" value="MobA-like_NTP_Trfase"/>
</dbReference>
<dbReference type="InterPro" id="IPR029044">
    <property type="entry name" value="Nucleotide-diphossugar_trans"/>
</dbReference>
<keyword evidence="4 8" id="KW-0547">Nucleotide-binding</keyword>
<proteinExistence type="inferred from homology"/>
<comment type="function">
    <text evidence="8">Transfers a GMP moiety from GTP to Mo-molybdopterin (Mo-MPT) cofactor (Moco or molybdenum cofactor) to form Mo-molybdopterin guanine dinucleotide (Mo-MGD) cofactor.</text>
</comment>
<evidence type="ECO:0000313" key="11">
    <source>
        <dbReference type="Proteomes" id="UP000000238"/>
    </source>
</evidence>
<dbReference type="OrthoDB" id="9788394at2"/>
<dbReference type="NCBIfam" id="TIGR02665">
    <property type="entry name" value="molyb_mobA"/>
    <property type="match status" value="1"/>
</dbReference>
<feature type="binding site" evidence="8">
    <location>
        <position position="28"/>
    </location>
    <ligand>
        <name>GTP</name>
        <dbReference type="ChEBI" id="CHEBI:37565"/>
    </ligand>
</feature>
<name>Q2SBS1_HAHCH</name>
<dbReference type="InterPro" id="IPR013482">
    <property type="entry name" value="Molybde_CF_guanTrfase"/>
</dbReference>
<dbReference type="EMBL" id="CP000155">
    <property type="protein sequence ID" value="ABC31903.1"/>
    <property type="molecule type" value="Genomic_DNA"/>
</dbReference>
<dbReference type="GO" id="GO:0005737">
    <property type="term" value="C:cytoplasm"/>
    <property type="evidence" value="ECO:0007669"/>
    <property type="project" value="UniProtKB-SubCell"/>
</dbReference>
<sequence>MTRPSTLLDCDGLILAGGKGQRAGGNDKGLLSWRGQPLAQHIQSTFAKTCERVLISCNRNAAQYQRMTPFVFPDAWGEFAGPLAGIYSAQPHMSKEWLLISPCDTPLLTPEYALRMFAGRRDNLISIAWDGERLQYLHCLLPASSFEDILRYLQSDGRSVKRWLDSRPLQRIDFSDRPEMFYNINTLDELAHLDSSQGQ</sequence>
<evidence type="ECO:0000256" key="2">
    <source>
        <dbReference type="ARBA" id="ARBA00022679"/>
    </source>
</evidence>
<keyword evidence="1 8" id="KW-0963">Cytoplasm</keyword>
<evidence type="ECO:0000259" key="9">
    <source>
        <dbReference type="Pfam" id="PF12804"/>
    </source>
</evidence>
<dbReference type="SUPFAM" id="SSF53448">
    <property type="entry name" value="Nucleotide-diphospho-sugar transferases"/>
    <property type="match status" value="1"/>
</dbReference>
<comment type="caution">
    <text evidence="8">Lacks conserved residue(s) required for the propagation of feature annotation.</text>
</comment>
<dbReference type="CDD" id="cd02503">
    <property type="entry name" value="MobA"/>
    <property type="match status" value="1"/>
</dbReference>
<comment type="catalytic activity">
    <reaction evidence="8">
        <text>Mo-molybdopterin + GTP + H(+) = Mo-molybdopterin guanine dinucleotide + diphosphate</text>
        <dbReference type="Rhea" id="RHEA:34243"/>
        <dbReference type="ChEBI" id="CHEBI:15378"/>
        <dbReference type="ChEBI" id="CHEBI:33019"/>
        <dbReference type="ChEBI" id="CHEBI:37565"/>
        <dbReference type="ChEBI" id="CHEBI:71302"/>
        <dbReference type="ChEBI" id="CHEBI:71310"/>
        <dbReference type="EC" id="2.7.7.77"/>
    </reaction>
</comment>
<dbReference type="KEGG" id="hch:HCH_05228"/>
<reference evidence="10 11" key="1">
    <citation type="journal article" date="2005" name="Nucleic Acids Res.">
        <title>Genomic blueprint of Hahella chejuensis, a marine microbe producing an algicidal agent.</title>
        <authorList>
            <person name="Jeong H."/>
            <person name="Yim J.H."/>
            <person name="Lee C."/>
            <person name="Choi S.-H."/>
            <person name="Park Y.K."/>
            <person name="Yoon S.H."/>
            <person name="Hur C.-G."/>
            <person name="Kang H.-Y."/>
            <person name="Kim D."/>
            <person name="Lee H.H."/>
            <person name="Park K.H."/>
            <person name="Park S.-H."/>
            <person name="Park H.-S."/>
            <person name="Lee H.K."/>
            <person name="Oh T.K."/>
            <person name="Kim J.F."/>
        </authorList>
    </citation>
    <scope>NUCLEOTIDE SEQUENCE [LARGE SCALE GENOMIC DNA]</scope>
    <source>
        <strain evidence="10 11">KCTC 2396</strain>
    </source>
</reference>
<feature type="binding site" evidence="8">
    <location>
        <position position="104"/>
    </location>
    <ligand>
        <name>GTP</name>
        <dbReference type="ChEBI" id="CHEBI:37565"/>
    </ligand>
</feature>
<dbReference type="PANTHER" id="PTHR19136">
    <property type="entry name" value="MOLYBDENUM COFACTOR GUANYLYLTRANSFERASE"/>
    <property type="match status" value="1"/>
</dbReference>
<keyword evidence="3 8" id="KW-0479">Metal-binding</keyword>
<dbReference type="GO" id="GO:0005525">
    <property type="term" value="F:GTP binding"/>
    <property type="evidence" value="ECO:0007669"/>
    <property type="project" value="UniProtKB-UniRule"/>
</dbReference>
<dbReference type="GO" id="GO:0046872">
    <property type="term" value="F:metal ion binding"/>
    <property type="evidence" value="ECO:0007669"/>
    <property type="project" value="UniProtKB-KW"/>
</dbReference>
<dbReference type="EC" id="2.7.7.77" evidence="8"/>
<dbReference type="Proteomes" id="UP000000238">
    <property type="component" value="Chromosome"/>
</dbReference>
<evidence type="ECO:0000256" key="3">
    <source>
        <dbReference type="ARBA" id="ARBA00022723"/>
    </source>
</evidence>
<dbReference type="GO" id="GO:0061603">
    <property type="term" value="F:molybdenum cofactor guanylyltransferase activity"/>
    <property type="evidence" value="ECO:0007669"/>
    <property type="project" value="UniProtKB-EC"/>
</dbReference>
<dbReference type="AlphaFoldDB" id="Q2SBS1"/>
<evidence type="ECO:0000256" key="7">
    <source>
        <dbReference type="ARBA" id="ARBA00023150"/>
    </source>
</evidence>
<comment type="subunit">
    <text evidence="8">Monomer.</text>
</comment>
<dbReference type="STRING" id="349521.HCH_05228"/>
<organism evidence="10 11">
    <name type="scientific">Hahella chejuensis (strain KCTC 2396)</name>
    <dbReference type="NCBI Taxonomy" id="349521"/>
    <lineage>
        <taxon>Bacteria</taxon>
        <taxon>Pseudomonadati</taxon>
        <taxon>Pseudomonadota</taxon>
        <taxon>Gammaproteobacteria</taxon>
        <taxon>Oceanospirillales</taxon>
        <taxon>Hahellaceae</taxon>
        <taxon>Hahella</taxon>
    </lineage>
</organism>
<comment type="cofactor">
    <cofactor evidence="8">
        <name>Mg(2+)</name>
        <dbReference type="ChEBI" id="CHEBI:18420"/>
    </cofactor>
</comment>
<evidence type="ECO:0000256" key="1">
    <source>
        <dbReference type="ARBA" id="ARBA00022490"/>
    </source>
</evidence>
<dbReference type="GO" id="GO:1902758">
    <property type="term" value="P:bis(molybdopterin guanine dinucleotide)molybdenum biosynthetic process"/>
    <property type="evidence" value="ECO:0007669"/>
    <property type="project" value="TreeGrafter"/>
</dbReference>
<protein>
    <recommendedName>
        <fullName evidence="8">Molybdenum cofactor guanylyltransferase</fullName>
        <shortName evidence="8">MoCo guanylyltransferase</shortName>
        <ecNumber evidence="8">2.7.7.77</ecNumber>
    </recommendedName>
    <alternativeName>
        <fullName evidence="8">GTP:molybdopterin guanylyltransferase</fullName>
    </alternativeName>
    <alternativeName>
        <fullName evidence="8">Mo-MPT guanylyltransferase</fullName>
    </alternativeName>
    <alternativeName>
        <fullName evidence="8">Molybdopterin guanylyltransferase</fullName>
    </alternativeName>
    <alternativeName>
        <fullName evidence="8">Molybdopterin-guanine dinucleotide synthase</fullName>
        <shortName evidence="8">MGD synthase</shortName>
    </alternativeName>
</protein>
<dbReference type="HOGENOM" id="CLU_055597_5_1_6"/>
<evidence type="ECO:0000256" key="4">
    <source>
        <dbReference type="ARBA" id="ARBA00022741"/>
    </source>
</evidence>
<keyword evidence="2 8" id="KW-0808">Transferase</keyword>
<feature type="binding site" evidence="8">
    <location>
        <position position="74"/>
    </location>
    <ligand>
        <name>GTP</name>
        <dbReference type="ChEBI" id="CHEBI:37565"/>
    </ligand>
</feature>
<dbReference type="eggNOG" id="COG0746">
    <property type="taxonomic scope" value="Bacteria"/>
</dbReference>
<keyword evidence="5 8" id="KW-0460">Magnesium</keyword>
<evidence type="ECO:0000313" key="10">
    <source>
        <dbReference type="EMBL" id="ABC31903.1"/>
    </source>
</evidence>